<evidence type="ECO:0000256" key="9">
    <source>
        <dbReference type="ARBA" id="ARBA00022741"/>
    </source>
</evidence>
<sequence length="767" mass="87890">MEFNNEEKENINIKDVLNKYLKYWYWFIICIFISLFCAFYYLRYTPKQYNSKAKILLNNSQSSVGELAGVIDITKLGSTEADGEITDQIEIIKSRRILEKVIKKNNYNISYFNIGKVIESEISPDESPIKIITSADTENFTINIKIESHDKFSIDGKVYNFGQNINITNNSFKIIRNNSLKNHIGKNVLIYVSSVENSINKYAGKIKISPNGKDSKIINLSMTGTVPEISEKFINDLIDVYNSDIILDNTKLTISTSEFINNKLNEVTEKLKGFDSRLQNFKTDNKFTDLNSEANLFIQNASENEKKLLQATTQLSLVDAMRNSLSQNKTELLPTNIGLDDLTISKQISEYNQLVLTKNEMLNSSTEEHPNVIRIQEQIYNIKSNLKTSLNLYRNSIQTQTNKISSNQSEIDHKISLFPSQEKELKDITREQKIIEALFLFLLQKKEENEIKEAATPDYIKIIDYSYSSKSPVAPNKNIIFLGALIIGSIIPFAIIYIFSLFDNKVKTKEDILRKIGNANIIGQIPHSTSSIIKENDFSTISESLRILRTNIDYNLRNIKNGKCIFITSTISNEGKTFVSSNLTKIFSETNKKVLLIGTDLRNPKILNTLDIPRVNNQLGLTEYLYNSEIQVNDIINKNPKSYNFDIINSGKLSPNPTELLMNNRFDDLIKEVREIYDYIIVDTVPVGVVTDMFLISENADLTLYIIRANTTEIADLDLPKELLNTNRLKNMQFALNDVSLEFKYGFGYYSDVKLPWYKKILNRFKK</sequence>
<comment type="subcellular location">
    <subcellularLocation>
        <location evidence="1">Cell inner membrane</location>
        <topology evidence="1">Multi-pass membrane protein</topology>
    </subcellularLocation>
</comment>
<evidence type="ECO:0000256" key="5">
    <source>
        <dbReference type="ARBA" id="ARBA00022475"/>
    </source>
</evidence>
<dbReference type="EMBL" id="RDOJ01000004">
    <property type="protein sequence ID" value="RLZ11644.1"/>
    <property type="molecule type" value="Genomic_DNA"/>
</dbReference>
<keyword evidence="9" id="KW-0547">Nucleotide-binding</keyword>
<keyword evidence="6" id="KW-0997">Cell inner membrane</keyword>
<dbReference type="Pfam" id="PF02706">
    <property type="entry name" value="Wzz"/>
    <property type="match status" value="1"/>
</dbReference>
<dbReference type="AlphaFoldDB" id="A0A3L9MK13"/>
<dbReference type="PANTHER" id="PTHR32309">
    <property type="entry name" value="TYROSINE-PROTEIN KINASE"/>
    <property type="match status" value="1"/>
</dbReference>
<evidence type="ECO:0000256" key="12">
    <source>
        <dbReference type="ARBA" id="ARBA00022989"/>
    </source>
</evidence>
<dbReference type="Gene3D" id="3.40.50.300">
    <property type="entry name" value="P-loop containing nucleotide triphosphate hydrolases"/>
    <property type="match status" value="1"/>
</dbReference>
<evidence type="ECO:0000256" key="11">
    <source>
        <dbReference type="ARBA" id="ARBA00022840"/>
    </source>
</evidence>
<feature type="domain" description="Tyrosine-protein kinase G-rich" evidence="19">
    <location>
        <begin position="422"/>
        <end position="497"/>
    </location>
</feature>
<evidence type="ECO:0000313" key="21">
    <source>
        <dbReference type="Proteomes" id="UP000275348"/>
    </source>
</evidence>
<dbReference type="SUPFAM" id="SSF52540">
    <property type="entry name" value="P-loop containing nucleoside triphosphate hydrolases"/>
    <property type="match status" value="1"/>
</dbReference>
<comment type="caution">
    <text evidence="20">The sequence shown here is derived from an EMBL/GenBank/DDBJ whole genome shotgun (WGS) entry which is preliminary data.</text>
</comment>
<keyword evidence="21" id="KW-1185">Reference proteome</keyword>
<keyword evidence="7 20" id="KW-0808">Transferase</keyword>
<dbReference type="InterPro" id="IPR003856">
    <property type="entry name" value="LPS_length_determ_N"/>
</dbReference>
<dbReference type="GO" id="GO:0004715">
    <property type="term" value="F:non-membrane spanning protein tyrosine kinase activity"/>
    <property type="evidence" value="ECO:0007669"/>
    <property type="project" value="UniProtKB-EC"/>
</dbReference>
<evidence type="ECO:0000256" key="10">
    <source>
        <dbReference type="ARBA" id="ARBA00022777"/>
    </source>
</evidence>
<keyword evidence="12 16" id="KW-1133">Transmembrane helix</keyword>
<dbReference type="GO" id="GO:0005886">
    <property type="term" value="C:plasma membrane"/>
    <property type="evidence" value="ECO:0007669"/>
    <property type="project" value="UniProtKB-SubCell"/>
</dbReference>
<evidence type="ECO:0000256" key="7">
    <source>
        <dbReference type="ARBA" id="ARBA00022679"/>
    </source>
</evidence>
<dbReference type="Proteomes" id="UP000275348">
    <property type="component" value="Unassembled WGS sequence"/>
</dbReference>
<evidence type="ECO:0000256" key="8">
    <source>
        <dbReference type="ARBA" id="ARBA00022692"/>
    </source>
</evidence>
<dbReference type="EC" id="2.7.10.2" evidence="4"/>
<comment type="similarity">
    <text evidence="3">Belongs to the etk/wzc family.</text>
</comment>
<evidence type="ECO:0000256" key="2">
    <source>
        <dbReference type="ARBA" id="ARBA00007316"/>
    </source>
</evidence>
<dbReference type="OrthoDB" id="9794577at2"/>
<evidence type="ECO:0000256" key="4">
    <source>
        <dbReference type="ARBA" id="ARBA00011903"/>
    </source>
</evidence>
<dbReference type="Pfam" id="PF13614">
    <property type="entry name" value="AAA_31"/>
    <property type="match status" value="1"/>
</dbReference>
<feature type="domain" description="Polysaccharide chain length determinant N-terminal" evidence="17">
    <location>
        <begin position="10"/>
        <end position="104"/>
    </location>
</feature>
<evidence type="ECO:0000259" key="19">
    <source>
        <dbReference type="Pfam" id="PF13807"/>
    </source>
</evidence>
<dbReference type="Pfam" id="PF13807">
    <property type="entry name" value="GNVR"/>
    <property type="match status" value="1"/>
</dbReference>
<evidence type="ECO:0000259" key="18">
    <source>
        <dbReference type="Pfam" id="PF13614"/>
    </source>
</evidence>
<dbReference type="InterPro" id="IPR027417">
    <property type="entry name" value="P-loop_NTPase"/>
</dbReference>
<accession>A0A3L9MK13</accession>
<evidence type="ECO:0000256" key="13">
    <source>
        <dbReference type="ARBA" id="ARBA00023136"/>
    </source>
</evidence>
<evidence type="ECO:0000256" key="6">
    <source>
        <dbReference type="ARBA" id="ARBA00022519"/>
    </source>
</evidence>
<dbReference type="CDD" id="cd05387">
    <property type="entry name" value="BY-kinase"/>
    <property type="match status" value="1"/>
</dbReference>
<proteinExistence type="inferred from homology"/>
<feature type="transmembrane region" description="Helical" evidence="16">
    <location>
        <begin position="23"/>
        <end position="42"/>
    </location>
</feature>
<dbReference type="RefSeq" id="WP_121933951.1">
    <property type="nucleotide sequence ID" value="NZ_RDOJ01000004.1"/>
</dbReference>
<evidence type="ECO:0000256" key="14">
    <source>
        <dbReference type="ARBA" id="ARBA00023137"/>
    </source>
</evidence>
<dbReference type="PANTHER" id="PTHR32309:SF13">
    <property type="entry name" value="FERRIC ENTEROBACTIN TRANSPORT PROTEIN FEPE"/>
    <property type="match status" value="1"/>
</dbReference>
<name>A0A3L9MK13_9FLAO</name>
<dbReference type="NCBIfam" id="TIGR01007">
    <property type="entry name" value="eps_fam"/>
    <property type="match status" value="1"/>
</dbReference>
<evidence type="ECO:0000256" key="16">
    <source>
        <dbReference type="SAM" id="Phobius"/>
    </source>
</evidence>
<keyword evidence="5" id="KW-1003">Cell membrane</keyword>
<feature type="domain" description="AAA" evidence="18">
    <location>
        <begin position="574"/>
        <end position="698"/>
    </location>
</feature>
<evidence type="ECO:0000256" key="1">
    <source>
        <dbReference type="ARBA" id="ARBA00004429"/>
    </source>
</evidence>
<keyword evidence="10" id="KW-0418">Kinase</keyword>
<comment type="catalytic activity">
    <reaction evidence="15">
        <text>L-tyrosyl-[protein] + ATP = O-phospho-L-tyrosyl-[protein] + ADP + H(+)</text>
        <dbReference type="Rhea" id="RHEA:10596"/>
        <dbReference type="Rhea" id="RHEA-COMP:10136"/>
        <dbReference type="Rhea" id="RHEA-COMP:20101"/>
        <dbReference type="ChEBI" id="CHEBI:15378"/>
        <dbReference type="ChEBI" id="CHEBI:30616"/>
        <dbReference type="ChEBI" id="CHEBI:46858"/>
        <dbReference type="ChEBI" id="CHEBI:61978"/>
        <dbReference type="ChEBI" id="CHEBI:456216"/>
        <dbReference type="EC" id="2.7.10.2"/>
    </reaction>
</comment>
<dbReference type="InterPro" id="IPR025669">
    <property type="entry name" value="AAA_dom"/>
</dbReference>
<dbReference type="InterPro" id="IPR005702">
    <property type="entry name" value="Wzc-like_C"/>
</dbReference>
<keyword evidence="11" id="KW-0067">ATP-binding</keyword>
<organism evidence="20 21">
    <name type="scientific">Faecalibacter macacae</name>
    <dbReference type="NCBI Taxonomy" id="1859289"/>
    <lineage>
        <taxon>Bacteria</taxon>
        <taxon>Pseudomonadati</taxon>
        <taxon>Bacteroidota</taxon>
        <taxon>Flavobacteriia</taxon>
        <taxon>Flavobacteriales</taxon>
        <taxon>Weeksellaceae</taxon>
        <taxon>Faecalibacter</taxon>
    </lineage>
</organism>
<evidence type="ECO:0000256" key="3">
    <source>
        <dbReference type="ARBA" id="ARBA00008883"/>
    </source>
</evidence>
<protein>
    <recommendedName>
        <fullName evidence="4">non-specific protein-tyrosine kinase</fullName>
        <ecNumber evidence="4">2.7.10.2</ecNumber>
    </recommendedName>
</protein>
<dbReference type="InterPro" id="IPR050445">
    <property type="entry name" value="Bact_polysacc_biosynth/exp"/>
</dbReference>
<feature type="transmembrane region" description="Helical" evidence="16">
    <location>
        <begin position="479"/>
        <end position="502"/>
    </location>
</feature>
<keyword evidence="13 16" id="KW-0472">Membrane</keyword>
<evidence type="ECO:0000313" key="20">
    <source>
        <dbReference type="EMBL" id="RLZ11644.1"/>
    </source>
</evidence>
<gene>
    <name evidence="20" type="ORF">EAH69_04275</name>
</gene>
<keyword evidence="8 16" id="KW-0812">Transmembrane</keyword>
<keyword evidence="14" id="KW-0829">Tyrosine-protein kinase</keyword>
<comment type="similarity">
    <text evidence="2">Belongs to the CpsD/CapB family.</text>
</comment>
<evidence type="ECO:0000256" key="15">
    <source>
        <dbReference type="ARBA" id="ARBA00051245"/>
    </source>
</evidence>
<reference evidence="20 21" key="1">
    <citation type="submission" date="2018-10" db="EMBL/GenBank/DDBJ databases">
        <authorList>
            <person name="Chen X."/>
        </authorList>
    </citation>
    <scope>NUCLEOTIDE SEQUENCE [LARGE SCALE GENOMIC DNA]</scope>
    <source>
        <strain evidence="20 21">YIM 102668</strain>
    </source>
</reference>
<evidence type="ECO:0000259" key="17">
    <source>
        <dbReference type="Pfam" id="PF02706"/>
    </source>
</evidence>
<dbReference type="GO" id="GO:0005524">
    <property type="term" value="F:ATP binding"/>
    <property type="evidence" value="ECO:0007669"/>
    <property type="project" value="UniProtKB-KW"/>
</dbReference>
<dbReference type="InterPro" id="IPR032807">
    <property type="entry name" value="GNVR"/>
</dbReference>